<evidence type="ECO:0000256" key="5">
    <source>
        <dbReference type="ARBA" id="ARBA00022728"/>
    </source>
</evidence>
<dbReference type="STRING" id="5486.A0A367YDJ1"/>
<dbReference type="EMBL" id="QLNQ01000024">
    <property type="protein sequence ID" value="RCK63082.1"/>
    <property type="molecule type" value="Genomic_DNA"/>
</dbReference>
<comment type="similarity">
    <text evidence="2">Belongs to the CWC21 family.</text>
</comment>
<keyword evidence="7" id="KW-0539">Nucleus</keyword>
<dbReference type="AlphaFoldDB" id="A0A367YDJ1"/>
<dbReference type="PANTHER" id="PTHR36562:SF5">
    <property type="entry name" value="SERINE_ARGININE REPETITIVE MATRIX 2"/>
    <property type="match status" value="1"/>
</dbReference>
<dbReference type="GO" id="GO:0005681">
    <property type="term" value="C:spliceosomal complex"/>
    <property type="evidence" value="ECO:0007669"/>
    <property type="project" value="UniProtKB-KW"/>
</dbReference>
<organism evidence="10 11">
    <name type="scientific">Candida viswanathii</name>
    <dbReference type="NCBI Taxonomy" id="5486"/>
    <lineage>
        <taxon>Eukaryota</taxon>
        <taxon>Fungi</taxon>
        <taxon>Dikarya</taxon>
        <taxon>Ascomycota</taxon>
        <taxon>Saccharomycotina</taxon>
        <taxon>Pichiomycetes</taxon>
        <taxon>Debaryomycetaceae</taxon>
        <taxon>Candida/Lodderomyces clade</taxon>
        <taxon>Candida</taxon>
    </lineage>
</organism>
<dbReference type="Pfam" id="PF08312">
    <property type="entry name" value="cwf21"/>
    <property type="match status" value="1"/>
</dbReference>
<feature type="compositionally biased region" description="Basic and acidic residues" evidence="8">
    <location>
        <begin position="42"/>
        <end position="63"/>
    </location>
</feature>
<dbReference type="GO" id="GO:0006397">
    <property type="term" value="P:mRNA processing"/>
    <property type="evidence" value="ECO:0007669"/>
    <property type="project" value="UniProtKB-KW"/>
</dbReference>
<evidence type="ECO:0000256" key="1">
    <source>
        <dbReference type="ARBA" id="ARBA00004123"/>
    </source>
</evidence>
<evidence type="ECO:0000256" key="7">
    <source>
        <dbReference type="ARBA" id="ARBA00023242"/>
    </source>
</evidence>
<comment type="caution">
    <text evidence="10">The sequence shown here is derived from an EMBL/GenBank/DDBJ whole genome shotgun (WGS) entry which is preliminary data.</text>
</comment>
<keyword evidence="5" id="KW-0747">Spliceosome</keyword>
<keyword evidence="6" id="KW-0508">mRNA splicing</keyword>
<sequence length="135" mass="15613">MSYNGIGLQSVRGSSTSGHVQKNLSSKVSKPGFHESRKKKSHDAELATKLENTTKEKAVDEEISKELKDHESLRKIEVRCMDLRDSLEDDDELDDGEIDKRVNQLREKLTKELKEGKGKYEYKRLYKEDSKSRRN</sequence>
<evidence type="ECO:0000259" key="9">
    <source>
        <dbReference type="SMART" id="SM01115"/>
    </source>
</evidence>
<evidence type="ECO:0000256" key="6">
    <source>
        <dbReference type="ARBA" id="ARBA00023187"/>
    </source>
</evidence>
<keyword evidence="4" id="KW-0507">mRNA processing</keyword>
<dbReference type="Gene3D" id="6.10.140.420">
    <property type="match status" value="1"/>
</dbReference>
<reference evidence="10 11" key="1">
    <citation type="submission" date="2018-06" db="EMBL/GenBank/DDBJ databases">
        <title>Whole genome sequencing of Candida tropicalis (genome annotated by CSBL at Korea University).</title>
        <authorList>
            <person name="Ahn J."/>
        </authorList>
    </citation>
    <scope>NUCLEOTIDE SEQUENCE [LARGE SCALE GENOMIC DNA]</scope>
    <source>
        <strain evidence="10 11">ATCC 20962</strain>
    </source>
</reference>
<name>A0A367YDJ1_9ASCO</name>
<dbReference type="SMART" id="SM01115">
    <property type="entry name" value="cwf21"/>
    <property type="match status" value="1"/>
</dbReference>
<evidence type="ECO:0000313" key="11">
    <source>
        <dbReference type="Proteomes" id="UP000253472"/>
    </source>
</evidence>
<protein>
    <recommendedName>
        <fullName evidence="3">Pre-mRNA-splicing factor CWC21</fullName>
    </recommendedName>
</protein>
<dbReference type="InterPro" id="IPR013170">
    <property type="entry name" value="mRNA_splic_Cwf21_dom"/>
</dbReference>
<keyword evidence="11" id="KW-1185">Reference proteome</keyword>
<dbReference type="Proteomes" id="UP000253472">
    <property type="component" value="Unassembled WGS sequence"/>
</dbReference>
<comment type="subcellular location">
    <subcellularLocation>
        <location evidence="1">Nucleus</location>
    </subcellularLocation>
</comment>
<evidence type="ECO:0000256" key="3">
    <source>
        <dbReference type="ARBA" id="ARBA00020641"/>
    </source>
</evidence>
<dbReference type="InterPro" id="IPR051372">
    <property type="entry name" value="CWC21"/>
</dbReference>
<dbReference type="PANTHER" id="PTHR36562">
    <property type="entry name" value="SERINE/ARGININE REPETITIVE MATRIX 2"/>
    <property type="match status" value="1"/>
</dbReference>
<dbReference type="CDD" id="cd21372">
    <property type="entry name" value="cwf21_CWC21-like"/>
    <property type="match status" value="1"/>
</dbReference>
<evidence type="ECO:0000313" key="10">
    <source>
        <dbReference type="EMBL" id="RCK63082.1"/>
    </source>
</evidence>
<evidence type="ECO:0000256" key="8">
    <source>
        <dbReference type="SAM" id="MobiDB-lite"/>
    </source>
</evidence>
<evidence type="ECO:0000256" key="4">
    <source>
        <dbReference type="ARBA" id="ARBA00022664"/>
    </source>
</evidence>
<accession>A0A367YDJ1</accession>
<dbReference type="GO" id="GO:0008380">
    <property type="term" value="P:RNA splicing"/>
    <property type="evidence" value="ECO:0007669"/>
    <property type="project" value="UniProtKB-KW"/>
</dbReference>
<feature type="region of interest" description="Disordered" evidence="8">
    <location>
        <begin position="1"/>
        <end position="63"/>
    </location>
</feature>
<evidence type="ECO:0000256" key="2">
    <source>
        <dbReference type="ARBA" id="ARBA00005954"/>
    </source>
</evidence>
<proteinExistence type="inferred from homology"/>
<dbReference type="OrthoDB" id="10267305at2759"/>
<feature type="compositionally biased region" description="Polar residues" evidence="8">
    <location>
        <begin position="11"/>
        <end position="28"/>
    </location>
</feature>
<gene>
    <name evidence="10" type="primary">CWC21_0</name>
    <name evidence="10" type="ORF">Cantr_09937</name>
</gene>
<feature type="domain" description="CWF21" evidence="9">
    <location>
        <begin position="68"/>
        <end position="114"/>
    </location>
</feature>